<evidence type="ECO:0000256" key="2">
    <source>
        <dbReference type="SAM" id="Phobius"/>
    </source>
</evidence>
<dbReference type="EMBL" id="FOLT01000004">
    <property type="protein sequence ID" value="SFC26547.1"/>
    <property type="molecule type" value="Genomic_DNA"/>
</dbReference>
<accession>A0A1I1HR37</accession>
<keyword evidence="2" id="KW-1133">Transmembrane helix</keyword>
<feature type="transmembrane region" description="Helical" evidence="2">
    <location>
        <begin position="6"/>
        <end position="25"/>
    </location>
</feature>
<name>A0A1I1HR37_9LACT</name>
<evidence type="ECO:0000313" key="3">
    <source>
        <dbReference type="EMBL" id="SFC26547.1"/>
    </source>
</evidence>
<feature type="compositionally biased region" description="Basic and acidic residues" evidence="1">
    <location>
        <begin position="45"/>
        <end position="90"/>
    </location>
</feature>
<evidence type="ECO:0000256" key="1">
    <source>
        <dbReference type="SAM" id="MobiDB-lite"/>
    </source>
</evidence>
<protein>
    <submittedName>
        <fullName evidence="3">Uncharacterized protein</fullName>
    </submittedName>
</protein>
<organism evidence="3 4">
    <name type="scientific">Alkalibacterium subtropicum</name>
    <dbReference type="NCBI Taxonomy" id="753702"/>
    <lineage>
        <taxon>Bacteria</taxon>
        <taxon>Bacillati</taxon>
        <taxon>Bacillota</taxon>
        <taxon>Bacilli</taxon>
        <taxon>Lactobacillales</taxon>
        <taxon>Carnobacteriaceae</taxon>
        <taxon>Alkalibacterium</taxon>
    </lineage>
</organism>
<dbReference type="OrthoDB" id="2168437at2"/>
<dbReference type="Proteomes" id="UP000199612">
    <property type="component" value="Unassembled WGS sequence"/>
</dbReference>
<sequence>MSFIIIWIIQLLVFFAIVSSIATIFSRITKNASRQVPRNDPSEMEVPKQRVETIRRNEKKPEKKSNRPERESKYTRTPRARDKVRESHKPLIKEVTTIEDPYRTKEKKVSPSFNRKRLKEAIVYKEILDKPVSMRDD</sequence>
<dbReference type="AlphaFoldDB" id="A0A1I1HR37"/>
<dbReference type="RefSeq" id="WP_091529466.1">
    <property type="nucleotide sequence ID" value="NZ_FOLT01000004.1"/>
</dbReference>
<keyword evidence="2" id="KW-0472">Membrane</keyword>
<reference evidence="4" key="1">
    <citation type="submission" date="2016-10" db="EMBL/GenBank/DDBJ databases">
        <authorList>
            <person name="Varghese N."/>
            <person name="Submissions S."/>
        </authorList>
    </citation>
    <scope>NUCLEOTIDE SEQUENCE [LARGE SCALE GENOMIC DNA]</scope>
    <source>
        <strain evidence="4">DSM 23664</strain>
    </source>
</reference>
<keyword evidence="2" id="KW-0812">Transmembrane</keyword>
<dbReference type="STRING" id="753702.SAMN04488102_104171"/>
<keyword evidence="4" id="KW-1185">Reference proteome</keyword>
<feature type="region of interest" description="Disordered" evidence="1">
    <location>
        <begin position="31"/>
        <end position="90"/>
    </location>
</feature>
<gene>
    <name evidence="3" type="ORF">SAMN04488102_104171</name>
</gene>
<evidence type="ECO:0000313" key="4">
    <source>
        <dbReference type="Proteomes" id="UP000199612"/>
    </source>
</evidence>
<proteinExistence type="predicted"/>